<sequence>MQNARVKSDAVDLEARAGELEQSRFLTVRGGMAFGGLAYLLVGGLFLVYFGATQGDDGHTVSPVLVGIGWLLVAAAACGNLVMLRRFVRFWSELRAWVRALVRRDADDTECVGLESQLKRRSTRSTAGPAGSFTMGAAFVVPFGLVLPFLALLVEVIAVADAVSGSGTRVVTAVFLGAALAATVLATGLAVFVLCGLGFAGVPLRRWRGRRAG</sequence>
<feature type="transmembrane region" description="Helical" evidence="1">
    <location>
        <begin position="174"/>
        <end position="202"/>
    </location>
</feature>
<organism evidence="2 3">
    <name type="scientific">Flexivirga endophytica</name>
    <dbReference type="NCBI Taxonomy" id="1849103"/>
    <lineage>
        <taxon>Bacteria</taxon>
        <taxon>Bacillati</taxon>
        <taxon>Actinomycetota</taxon>
        <taxon>Actinomycetes</taxon>
        <taxon>Micrococcales</taxon>
        <taxon>Dermacoccaceae</taxon>
        <taxon>Flexivirga</taxon>
    </lineage>
</organism>
<protein>
    <submittedName>
        <fullName evidence="2">Uncharacterized protein</fullName>
    </submittedName>
</protein>
<accession>A0A916T7A7</accession>
<name>A0A916T7A7_9MICO</name>
<proteinExistence type="predicted"/>
<comment type="caution">
    <text evidence="2">The sequence shown here is derived from an EMBL/GenBank/DDBJ whole genome shotgun (WGS) entry which is preliminary data.</text>
</comment>
<keyword evidence="3" id="KW-1185">Reference proteome</keyword>
<dbReference type="Proteomes" id="UP000636793">
    <property type="component" value="Unassembled WGS sequence"/>
</dbReference>
<dbReference type="AlphaFoldDB" id="A0A916T7A7"/>
<evidence type="ECO:0000256" key="1">
    <source>
        <dbReference type="SAM" id="Phobius"/>
    </source>
</evidence>
<feature type="transmembrane region" description="Helical" evidence="1">
    <location>
        <begin position="32"/>
        <end position="52"/>
    </location>
</feature>
<feature type="transmembrane region" description="Helical" evidence="1">
    <location>
        <begin position="64"/>
        <end position="84"/>
    </location>
</feature>
<keyword evidence="1" id="KW-0472">Membrane</keyword>
<keyword evidence="1" id="KW-0812">Transmembrane</keyword>
<feature type="transmembrane region" description="Helical" evidence="1">
    <location>
        <begin position="130"/>
        <end position="154"/>
    </location>
</feature>
<evidence type="ECO:0000313" key="3">
    <source>
        <dbReference type="Proteomes" id="UP000636793"/>
    </source>
</evidence>
<keyword evidence="1" id="KW-1133">Transmembrane helix</keyword>
<gene>
    <name evidence="2" type="ORF">GCM10011492_23300</name>
</gene>
<reference evidence="2" key="2">
    <citation type="submission" date="2020-09" db="EMBL/GenBank/DDBJ databases">
        <authorList>
            <person name="Sun Q."/>
            <person name="Zhou Y."/>
        </authorList>
    </citation>
    <scope>NUCLEOTIDE SEQUENCE</scope>
    <source>
        <strain evidence="2">CGMCC 1.15085</strain>
    </source>
</reference>
<dbReference type="EMBL" id="BMHI01000003">
    <property type="protein sequence ID" value="GGB31951.1"/>
    <property type="molecule type" value="Genomic_DNA"/>
</dbReference>
<evidence type="ECO:0000313" key="2">
    <source>
        <dbReference type="EMBL" id="GGB31951.1"/>
    </source>
</evidence>
<reference evidence="2" key="1">
    <citation type="journal article" date="2014" name="Int. J. Syst. Evol. Microbiol.">
        <title>Complete genome sequence of Corynebacterium casei LMG S-19264T (=DSM 44701T), isolated from a smear-ripened cheese.</title>
        <authorList>
            <consortium name="US DOE Joint Genome Institute (JGI-PGF)"/>
            <person name="Walter F."/>
            <person name="Albersmeier A."/>
            <person name="Kalinowski J."/>
            <person name="Ruckert C."/>
        </authorList>
    </citation>
    <scope>NUCLEOTIDE SEQUENCE</scope>
    <source>
        <strain evidence="2">CGMCC 1.15085</strain>
    </source>
</reference>